<dbReference type="Proteomes" id="UP000077266">
    <property type="component" value="Unassembled WGS sequence"/>
</dbReference>
<dbReference type="PANTHER" id="PTHR28060:SF1">
    <property type="entry name" value="ATP SYNTHASE SUBUNIT J, MITOCHONDRIAL"/>
    <property type="match status" value="1"/>
</dbReference>
<dbReference type="STRING" id="1314781.A0A165LBU7"/>
<accession>A0A165LBU7</accession>
<organism evidence="2 3">
    <name type="scientific">Exidia glandulosa HHB12029</name>
    <dbReference type="NCBI Taxonomy" id="1314781"/>
    <lineage>
        <taxon>Eukaryota</taxon>
        <taxon>Fungi</taxon>
        <taxon>Dikarya</taxon>
        <taxon>Basidiomycota</taxon>
        <taxon>Agaricomycotina</taxon>
        <taxon>Agaricomycetes</taxon>
        <taxon>Auriculariales</taxon>
        <taxon>Exidiaceae</taxon>
        <taxon>Exidia</taxon>
    </lineage>
</organism>
<dbReference type="InterPro" id="IPR006995">
    <property type="entry name" value="ATP_synth_F0_jsu"/>
</dbReference>
<reference evidence="2 3" key="1">
    <citation type="journal article" date="2016" name="Mol. Biol. Evol.">
        <title>Comparative Genomics of Early-Diverging Mushroom-Forming Fungi Provides Insights into the Origins of Lignocellulose Decay Capabilities.</title>
        <authorList>
            <person name="Nagy L.G."/>
            <person name="Riley R."/>
            <person name="Tritt A."/>
            <person name="Adam C."/>
            <person name="Daum C."/>
            <person name="Floudas D."/>
            <person name="Sun H."/>
            <person name="Yadav J.S."/>
            <person name="Pangilinan J."/>
            <person name="Larsson K.H."/>
            <person name="Matsuura K."/>
            <person name="Barry K."/>
            <person name="Labutti K."/>
            <person name="Kuo R."/>
            <person name="Ohm R.A."/>
            <person name="Bhattacharya S.S."/>
            <person name="Shirouzu T."/>
            <person name="Yoshinaga Y."/>
            <person name="Martin F.M."/>
            <person name="Grigoriev I.V."/>
            <person name="Hibbett D.S."/>
        </authorList>
    </citation>
    <scope>NUCLEOTIDE SEQUENCE [LARGE SCALE GENOMIC DNA]</scope>
    <source>
        <strain evidence="2 3">HHB12029</strain>
    </source>
</reference>
<feature type="transmembrane region" description="Helical" evidence="1">
    <location>
        <begin position="12"/>
        <end position="31"/>
    </location>
</feature>
<sequence length="62" mass="6896">MPLFGPRKFPVPIMGPLYPFFIAAGISLYGVTKLQSLMLQTDEFKNDPRNPYAAANAKKDAH</sequence>
<gene>
    <name evidence="2" type="ORF">EXIGLDRAFT_730045</name>
</gene>
<evidence type="ECO:0000256" key="1">
    <source>
        <dbReference type="SAM" id="Phobius"/>
    </source>
</evidence>
<protein>
    <submittedName>
        <fullName evidence="2">Putative ATP18-subunit I/j of the mitochondrial F1F0-ATP synthase</fullName>
    </submittedName>
</protein>
<dbReference type="FunCoup" id="A0A165LBU7">
    <property type="interactions" value="70"/>
</dbReference>
<dbReference type="GO" id="GO:0045259">
    <property type="term" value="C:proton-transporting ATP synthase complex"/>
    <property type="evidence" value="ECO:0007669"/>
    <property type="project" value="InterPro"/>
</dbReference>
<evidence type="ECO:0000313" key="2">
    <source>
        <dbReference type="EMBL" id="KZV97651.1"/>
    </source>
</evidence>
<name>A0A165LBU7_EXIGL</name>
<keyword evidence="1" id="KW-0472">Membrane</keyword>
<dbReference type="OrthoDB" id="5520611at2759"/>
<dbReference type="AlphaFoldDB" id="A0A165LBU7"/>
<keyword evidence="1" id="KW-0812">Transmembrane</keyword>
<evidence type="ECO:0000313" key="3">
    <source>
        <dbReference type="Proteomes" id="UP000077266"/>
    </source>
</evidence>
<dbReference type="EMBL" id="KV425927">
    <property type="protein sequence ID" value="KZV97651.1"/>
    <property type="molecule type" value="Genomic_DNA"/>
</dbReference>
<dbReference type="InParanoid" id="A0A165LBU7"/>
<keyword evidence="3" id="KW-1185">Reference proteome</keyword>
<proteinExistence type="predicted"/>
<dbReference type="Pfam" id="PF04911">
    <property type="entry name" value="ATP-synt_J"/>
    <property type="match status" value="1"/>
</dbReference>
<dbReference type="GO" id="GO:0046933">
    <property type="term" value="F:proton-transporting ATP synthase activity, rotational mechanism"/>
    <property type="evidence" value="ECO:0007669"/>
    <property type="project" value="TreeGrafter"/>
</dbReference>
<keyword evidence="1" id="KW-1133">Transmembrane helix</keyword>
<dbReference type="PANTHER" id="PTHR28060">
    <property type="entry name" value="ATP SYNTHASE SUBUNIT J, MITOCHONDRIAL"/>
    <property type="match status" value="1"/>
</dbReference>